<reference evidence="2 3" key="1">
    <citation type="submission" date="2018-02" db="EMBL/GenBank/DDBJ databases">
        <title>The draft genome of Sphingobacterium gobiense H7.</title>
        <authorList>
            <person name="Li L."/>
            <person name="Liu L."/>
            <person name="Zhang X."/>
            <person name="Wang T."/>
            <person name="Liang L."/>
        </authorList>
    </citation>
    <scope>NUCLEOTIDE SEQUENCE [LARGE SCALE GENOMIC DNA]</scope>
    <source>
        <strain evidence="2 3">ACCC 05757</strain>
    </source>
</reference>
<dbReference type="EMBL" id="PVBS01000004">
    <property type="protein sequence ID" value="PRD52025.1"/>
    <property type="molecule type" value="Genomic_DNA"/>
</dbReference>
<proteinExistence type="predicted"/>
<sequence>MMILANKSYTKILKGLMVCVLFSLSGTLFAQEEAADTDFLQRERLLTTYFKAKDAYAEQDLPAFKAALTAFQSEIKILRLKGLVFEDMVRLKKVRDSLRISSAELLQADNIKEAKVSLSDMGSQMWALVEKMKFSETPVYLQYCPMEKAYWVSDEKTIFNPFSPVIMPACGSVVNSLSEVDYVTEACCLE</sequence>
<accession>A0A2S9JGD7</accession>
<keyword evidence="3" id="KW-1185">Reference proteome</keyword>
<dbReference type="OrthoDB" id="5513217at2"/>
<keyword evidence="1" id="KW-0732">Signal</keyword>
<evidence type="ECO:0008006" key="4">
    <source>
        <dbReference type="Google" id="ProtNLM"/>
    </source>
</evidence>
<evidence type="ECO:0000256" key="1">
    <source>
        <dbReference type="SAM" id="SignalP"/>
    </source>
</evidence>
<feature type="signal peptide" evidence="1">
    <location>
        <begin position="1"/>
        <end position="30"/>
    </location>
</feature>
<protein>
    <recommendedName>
        <fullName evidence="4">DUF3347 domain-containing protein</fullName>
    </recommendedName>
</protein>
<feature type="chain" id="PRO_5015493139" description="DUF3347 domain-containing protein" evidence="1">
    <location>
        <begin position="31"/>
        <end position="190"/>
    </location>
</feature>
<evidence type="ECO:0000313" key="2">
    <source>
        <dbReference type="EMBL" id="PRD52025.1"/>
    </source>
</evidence>
<evidence type="ECO:0000313" key="3">
    <source>
        <dbReference type="Proteomes" id="UP000238642"/>
    </source>
</evidence>
<gene>
    <name evidence="2" type="ORF">C5749_17160</name>
</gene>
<name>A0A2S9JGD7_9SPHI</name>
<organism evidence="2 3">
    <name type="scientific">Sphingobacterium gobiense</name>
    <dbReference type="NCBI Taxonomy" id="1382456"/>
    <lineage>
        <taxon>Bacteria</taxon>
        <taxon>Pseudomonadati</taxon>
        <taxon>Bacteroidota</taxon>
        <taxon>Sphingobacteriia</taxon>
        <taxon>Sphingobacteriales</taxon>
        <taxon>Sphingobacteriaceae</taxon>
        <taxon>Sphingobacterium</taxon>
    </lineage>
</organism>
<comment type="caution">
    <text evidence="2">The sequence shown here is derived from an EMBL/GenBank/DDBJ whole genome shotgun (WGS) entry which is preliminary data.</text>
</comment>
<dbReference type="Proteomes" id="UP000238642">
    <property type="component" value="Unassembled WGS sequence"/>
</dbReference>
<dbReference type="RefSeq" id="WP_105727461.1">
    <property type="nucleotide sequence ID" value="NZ_PVBS01000004.1"/>
</dbReference>
<dbReference type="AlphaFoldDB" id="A0A2S9JGD7"/>